<evidence type="ECO:0000256" key="1">
    <source>
        <dbReference type="SAM" id="Phobius"/>
    </source>
</evidence>
<sequence>MLPTFRSVVRQHYVLVEWTVLAVSLISFAAFVVDMRWAVRT</sequence>
<dbReference type="RefSeq" id="WP_380691980.1">
    <property type="nucleotide sequence ID" value="NZ_JBHRSS010000010.1"/>
</dbReference>
<keyword evidence="1" id="KW-0472">Membrane</keyword>
<accession>A0ABV7EWP5</accession>
<organism evidence="2 3">
    <name type="scientific">Salinisphaera aquimarina</name>
    <dbReference type="NCBI Taxonomy" id="2094031"/>
    <lineage>
        <taxon>Bacteria</taxon>
        <taxon>Pseudomonadati</taxon>
        <taxon>Pseudomonadota</taxon>
        <taxon>Gammaproteobacteria</taxon>
        <taxon>Salinisphaerales</taxon>
        <taxon>Salinisphaeraceae</taxon>
        <taxon>Salinisphaera</taxon>
    </lineage>
</organism>
<keyword evidence="1" id="KW-0812">Transmembrane</keyword>
<keyword evidence="1" id="KW-1133">Transmembrane helix</keyword>
<dbReference type="EMBL" id="JBHRSS010000010">
    <property type="protein sequence ID" value="MFC3106334.1"/>
    <property type="molecule type" value="Genomic_DNA"/>
</dbReference>
<feature type="transmembrane region" description="Helical" evidence="1">
    <location>
        <begin position="12"/>
        <end position="33"/>
    </location>
</feature>
<dbReference type="Proteomes" id="UP001595462">
    <property type="component" value="Unassembled WGS sequence"/>
</dbReference>
<gene>
    <name evidence="2" type="ORF">ACFOSU_20865</name>
</gene>
<protein>
    <submittedName>
        <fullName evidence="2">Uncharacterized protein</fullName>
    </submittedName>
</protein>
<proteinExistence type="predicted"/>
<reference evidence="3" key="1">
    <citation type="journal article" date="2019" name="Int. J. Syst. Evol. Microbiol.">
        <title>The Global Catalogue of Microorganisms (GCM) 10K type strain sequencing project: providing services to taxonomists for standard genome sequencing and annotation.</title>
        <authorList>
            <consortium name="The Broad Institute Genomics Platform"/>
            <consortium name="The Broad Institute Genome Sequencing Center for Infectious Disease"/>
            <person name="Wu L."/>
            <person name="Ma J."/>
        </authorList>
    </citation>
    <scope>NUCLEOTIDE SEQUENCE [LARGE SCALE GENOMIC DNA]</scope>
    <source>
        <strain evidence="3">KCTC 52640</strain>
    </source>
</reference>
<comment type="caution">
    <text evidence="2">The sequence shown here is derived from an EMBL/GenBank/DDBJ whole genome shotgun (WGS) entry which is preliminary data.</text>
</comment>
<evidence type="ECO:0000313" key="2">
    <source>
        <dbReference type="EMBL" id="MFC3106334.1"/>
    </source>
</evidence>
<keyword evidence="3" id="KW-1185">Reference proteome</keyword>
<name>A0ABV7EWP5_9GAMM</name>
<evidence type="ECO:0000313" key="3">
    <source>
        <dbReference type="Proteomes" id="UP001595462"/>
    </source>
</evidence>